<protein>
    <recommendedName>
        <fullName evidence="4">RING-type E3 ubiquitin transferase</fullName>
        <ecNumber evidence="4">2.3.2.27</ecNumber>
    </recommendedName>
</protein>
<keyword evidence="8" id="KW-1133">Transmembrane helix</keyword>
<organism evidence="11">
    <name type="scientific">Salix viminalis</name>
    <name type="common">Common osier</name>
    <name type="synonym">Basket willow</name>
    <dbReference type="NCBI Taxonomy" id="40686"/>
    <lineage>
        <taxon>Eukaryota</taxon>
        <taxon>Viridiplantae</taxon>
        <taxon>Streptophyta</taxon>
        <taxon>Embryophyta</taxon>
        <taxon>Tracheophyta</taxon>
        <taxon>Spermatophyta</taxon>
        <taxon>Magnoliopsida</taxon>
        <taxon>eudicotyledons</taxon>
        <taxon>Gunneridae</taxon>
        <taxon>Pentapetalae</taxon>
        <taxon>rosids</taxon>
        <taxon>fabids</taxon>
        <taxon>Malpighiales</taxon>
        <taxon>Salicaceae</taxon>
        <taxon>Saliceae</taxon>
        <taxon>Salix</taxon>
    </lineage>
</organism>
<evidence type="ECO:0000256" key="5">
    <source>
        <dbReference type="ARBA" id="ARBA00022679"/>
    </source>
</evidence>
<dbReference type="PANTHER" id="PTHR33389:SF18">
    <property type="entry name" value="OS01G0677900 PROTEIN"/>
    <property type="match status" value="1"/>
</dbReference>
<evidence type="ECO:0000259" key="10">
    <source>
        <dbReference type="Pfam" id="PF11145"/>
    </source>
</evidence>
<comment type="pathway">
    <text evidence="3">Protein modification; protein ubiquitination.</text>
</comment>
<evidence type="ECO:0000256" key="8">
    <source>
        <dbReference type="ARBA" id="ARBA00022989"/>
    </source>
</evidence>
<evidence type="ECO:0000256" key="1">
    <source>
        <dbReference type="ARBA" id="ARBA00000900"/>
    </source>
</evidence>
<dbReference type="InterPro" id="IPR021319">
    <property type="entry name" value="DUF2921"/>
</dbReference>
<dbReference type="EMBL" id="CAADRP010000001">
    <property type="protein sequence ID" value="VFU20931.1"/>
    <property type="molecule type" value="Genomic_DNA"/>
</dbReference>
<keyword evidence="9" id="KW-0472">Membrane</keyword>
<dbReference type="GO" id="GO:0012505">
    <property type="term" value="C:endomembrane system"/>
    <property type="evidence" value="ECO:0007669"/>
    <property type="project" value="UniProtKB-SubCell"/>
</dbReference>
<feature type="domain" description="SWEET-like" evidence="10">
    <location>
        <begin position="80"/>
        <end position="119"/>
    </location>
</feature>
<name>A0A6N2JYM2_SALVM</name>
<dbReference type="EC" id="2.3.2.27" evidence="4"/>
<accession>A0A6N2JYM2</accession>
<keyword evidence="7" id="KW-0833">Ubl conjugation pathway</keyword>
<dbReference type="Pfam" id="PF11145">
    <property type="entry name" value="DUF2921"/>
    <property type="match status" value="1"/>
</dbReference>
<comment type="catalytic activity">
    <reaction evidence="1">
        <text>S-ubiquitinyl-[E2 ubiquitin-conjugating enzyme]-L-cysteine + [acceptor protein]-L-lysine = [E2 ubiquitin-conjugating enzyme]-L-cysteine + N(6)-ubiquitinyl-[acceptor protein]-L-lysine.</text>
        <dbReference type="EC" id="2.3.2.27"/>
    </reaction>
</comment>
<reference evidence="11" key="1">
    <citation type="submission" date="2019-03" db="EMBL/GenBank/DDBJ databases">
        <authorList>
            <person name="Mank J."/>
            <person name="Almeida P."/>
        </authorList>
    </citation>
    <scope>NUCLEOTIDE SEQUENCE</scope>
    <source>
        <strain evidence="11">78183</strain>
    </source>
</reference>
<dbReference type="GO" id="GO:0061630">
    <property type="term" value="F:ubiquitin protein ligase activity"/>
    <property type="evidence" value="ECO:0007669"/>
    <property type="project" value="UniProtKB-EC"/>
</dbReference>
<evidence type="ECO:0000256" key="2">
    <source>
        <dbReference type="ARBA" id="ARBA00004127"/>
    </source>
</evidence>
<evidence type="ECO:0000313" key="11">
    <source>
        <dbReference type="EMBL" id="VFU20931.1"/>
    </source>
</evidence>
<evidence type="ECO:0000256" key="6">
    <source>
        <dbReference type="ARBA" id="ARBA00022692"/>
    </source>
</evidence>
<keyword evidence="6" id="KW-0812">Transmembrane</keyword>
<evidence type="ECO:0000256" key="9">
    <source>
        <dbReference type="ARBA" id="ARBA00023136"/>
    </source>
</evidence>
<dbReference type="AlphaFoldDB" id="A0A6N2JYM2"/>
<gene>
    <name evidence="11" type="ORF">SVIM_LOCUS9506</name>
</gene>
<evidence type="ECO:0000256" key="4">
    <source>
        <dbReference type="ARBA" id="ARBA00012483"/>
    </source>
</evidence>
<evidence type="ECO:0000256" key="3">
    <source>
        <dbReference type="ARBA" id="ARBA00004906"/>
    </source>
</evidence>
<proteinExistence type="predicted"/>
<comment type="subcellular location">
    <subcellularLocation>
        <location evidence="2">Endomembrane system</location>
        <topology evidence="2">Multi-pass membrane protein</topology>
    </subcellularLocation>
</comment>
<evidence type="ECO:0000256" key="7">
    <source>
        <dbReference type="ARBA" id="ARBA00022786"/>
    </source>
</evidence>
<sequence length="125" mass="14314">MSLLMLKSSLKESMMLKQENFDVWAADILTQTIGHQIMIQWTAVSNDHIQGTIESTGEKIDPLYFEPLSFSAVSYYRQHSRESIWRMDLEIVMSLISNTLVCVFVGCQILYVKKHPAVSLFHVSS</sequence>
<keyword evidence="5" id="KW-0808">Transferase</keyword>
<dbReference type="PANTHER" id="PTHR33389">
    <property type="entry name" value="FAMILY PROTEIN, PUTATIVE (DUF2921)-RELATED"/>
    <property type="match status" value="1"/>
</dbReference>